<sequence length="342" mass="39151">MRRVQFVNTAGTAWPWDRQFPSPNGVWKGTQYAFDELKEGQPDWLVVYDGWPAGSEFHTSVPLQRRILVCAEPESFHRYQSHFLRQFGHVITSQSRVKHPGVIRSQVGINWFAGVRFNGVAGPHTAVLRFQDFEVSNPPKTKLCSVVCSTKAVTAGHRARLAFVRQLQAELGDQVDVYGRGFREIADKDEALADYRFHIALENSVQQDYWTEKLADAYLRGCFPIYVGCPNLDAYFPHASYDRIDISHPRRAIARIKEILASDMDHHQAAELAEAKRRVLWEHNIFALLEHVYTQLESSPQKGVLAPLESPVPLLSDHQAKDFKLSRRIKRMLWNLFGKTGR</sequence>
<dbReference type="InterPro" id="IPR055270">
    <property type="entry name" value="Glyco_tran_10_C"/>
</dbReference>
<dbReference type="Proteomes" id="UP001302257">
    <property type="component" value="Chromosome"/>
</dbReference>
<dbReference type="EMBL" id="CP132507">
    <property type="protein sequence ID" value="WNO03724.1"/>
    <property type="molecule type" value="Genomic_DNA"/>
</dbReference>
<accession>A0ABZ0AYA5</accession>
<comment type="similarity">
    <text evidence="1">Belongs to the glycosyltransferase 10 family.</text>
</comment>
<dbReference type="RefSeq" id="WP_313866608.1">
    <property type="nucleotide sequence ID" value="NZ_CP132507.1"/>
</dbReference>
<dbReference type="Gene3D" id="3.40.50.11660">
    <property type="entry name" value="Glycosyl transferase family 10, C-terminal domain"/>
    <property type="match status" value="1"/>
</dbReference>
<gene>
    <name evidence="5" type="ORF">RAN89_12450</name>
</gene>
<evidence type="ECO:0000256" key="3">
    <source>
        <dbReference type="ARBA" id="ARBA00022679"/>
    </source>
</evidence>
<evidence type="ECO:0000256" key="2">
    <source>
        <dbReference type="ARBA" id="ARBA00022676"/>
    </source>
</evidence>
<keyword evidence="3" id="KW-0808">Transferase</keyword>
<evidence type="ECO:0000259" key="4">
    <source>
        <dbReference type="Pfam" id="PF00852"/>
    </source>
</evidence>
<evidence type="ECO:0000313" key="6">
    <source>
        <dbReference type="Proteomes" id="UP001302257"/>
    </source>
</evidence>
<organism evidence="5 6">
    <name type="scientific">Rhodoferax mekongensis</name>
    <dbReference type="NCBI Taxonomy" id="3068341"/>
    <lineage>
        <taxon>Bacteria</taxon>
        <taxon>Pseudomonadati</taxon>
        <taxon>Pseudomonadota</taxon>
        <taxon>Betaproteobacteria</taxon>
        <taxon>Burkholderiales</taxon>
        <taxon>Comamonadaceae</taxon>
        <taxon>Rhodoferax</taxon>
    </lineage>
</organism>
<dbReference type="PANTHER" id="PTHR11929">
    <property type="entry name" value="ALPHA- 1,3 -FUCOSYLTRANSFERASE"/>
    <property type="match status" value="1"/>
</dbReference>
<name>A0ABZ0AYA5_9BURK</name>
<proteinExistence type="inferred from homology"/>
<dbReference type="InterPro" id="IPR001503">
    <property type="entry name" value="Glyco_trans_10"/>
</dbReference>
<dbReference type="Pfam" id="PF00852">
    <property type="entry name" value="Glyco_transf_10"/>
    <property type="match status" value="1"/>
</dbReference>
<feature type="domain" description="Fucosyltransferase C-terminal" evidence="4">
    <location>
        <begin position="139"/>
        <end position="246"/>
    </location>
</feature>
<keyword evidence="2" id="KW-0328">Glycosyltransferase</keyword>
<protein>
    <submittedName>
        <fullName evidence="5">Glycosyltransferase family 10</fullName>
    </submittedName>
</protein>
<dbReference type="InterPro" id="IPR038577">
    <property type="entry name" value="GT10-like_C_sf"/>
</dbReference>
<dbReference type="PANTHER" id="PTHR11929:SF194">
    <property type="entry name" value="ALPHA-(1,3)-FUCOSYLTRANSFERASE 10"/>
    <property type="match status" value="1"/>
</dbReference>
<keyword evidence="6" id="KW-1185">Reference proteome</keyword>
<evidence type="ECO:0000256" key="1">
    <source>
        <dbReference type="ARBA" id="ARBA00008919"/>
    </source>
</evidence>
<evidence type="ECO:0000313" key="5">
    <source>
        <dbReference type="EMBL" id="WNO03724.1"/>
    </source>
</evidence>
<dbReference type="SUPFAM" id="SSF53756">
    <property type="entry name" value="UDP-Glycosyltransferase/glycogen phosphorylase"/>
    <property type="match status" value="1"/>
</dbReference>
<reference evidence="5 6" key="1">
    <citation type="submission" date="2023-08" db="EMBL/GenBank/DDBJ databases">
        <title>Rhodoferax potami sp. nov. and Rhodoferax mekongensis sp. nov., isolated from the Mekong River in Thailand.</title>
        <authorList>
            <person name="Kitikhun S."/>
            <person name="Charoenyingcharoen P."/>
            <person name="Siriarchawattana P."/>
            <person name="Likhitrattanapisal S."/>
            <person name="Nilsakha T."/>
            <person name="Chanpet A."/>
            <person name="Rattanawaree P."/>
            <person name="Ingsriswang S."/>
        </authorList>
    </citation>
    <scope>NUCLEOTIDE SEQUENCE [LARGE SCALE GENOMIC DNA]</scope>
    <source>
        <strain evidence="5 6">TBRC 17307</strain>
    </source>
</reference>